<dbReference type="OrthoDB" id="9984778at2759"/>
<dbReference type="InterPro" id="IPR001841">
    <property type="entry name" value="Znf_RING"/>
</dbReference>
<dbReference type="Proteomes" id="UP000298416">
    <property type="component" value="Unassembled WGS sequence"/>
</dbReference>
<keyword evidence="10" id="KW-0862">Zinc</keyword>
<keyword evidence="9" id="KW-0833">Ubl conjugation pathway</keyword>
<keyword evidence="7" id="KW-0479">Metal-binding</keyword>
<keyword evidence="12 16" id="KW-0472">Membrane</keyword>
<evidence type="ECO:0000256" key="12">
    <source>
        <dbReference type="ARBA" id="ARBA00023136"/>
    </source>
</evidence>
<evidence type="ECO:0000256" key="9">
    <source>
        <dbReference type="ARBA" id="ARBA00022786"/>
    </source>
</evidence>
<feature type="transmembrane region" description="Helical" evidence="16">
    <location>
        <begin position="49"/>
        <end position="72"/>
    </location>
</feature>
<comment type="caution">
    <text evidence="18">The sequence shown here is derived from an EMBL/GenBank/DDBJ whole genome shotgun (WGS) entry which is preliminary data.</text>
</comment>
<keyword evidence="11 16" id="KW-1133">Transmembrane helix</keyword>
<gene>
    <name evidence="18" type="ORF">SASPL_130556</name>
</gene>
<comment type="pathway">
    <text evidence="3">Protein modification; protein ubiquitination.</text>
</comment>
<evidence type="ECO:0000256" key="3">
    <source>
        <dbReference type="ARBA" id="ARBA00004906"/>
    </source>
</evidence>
<comment type="similarity">
    <text evidence="13">Belongs to the RING-type zinc finger family. ATL subfamily.</text>
</comment>
<dbReference type="SMART" id="SM00184">
    <property type="entry name" value="RING"/>
    <property type="match status" value="1"/>
</dbReference>
<keyword evidence="6 16" id="KW-0812">Transmembrane</keyword>
<dbReference type="PANTHER" id="PTHR46913">
    <property type="entry name" value="RING-H2 FINGER PROTEIN ATL16"/>
    <property type="match status" value="1"/>
</dbReference>
<dbReference type="CDD" id="cd16461">
    <property type="entry name" value="RING-H2_EL5-like"/>
    <property type="match status" value="1"/>
</dbReference>
<dbReference type="FunFam" id="3.30.40.10:FF:000187">
    <property type="entry name" value="E3 ubiquitin-protein ligase ATL6"/>
    <property type="match status" value="1"/>
</dbReference>
<feature type="domain" description="RING-type" evidence="17">
    <location>
        <begin position="139"/>
        <end position="181"/>
    </location>
</feature>
<dbReference type="Gene3D" id="3.30.40.10">
    <property type="entry name" value="Zinc/RING finger domain, C3HC4 (zinc finger)"/>
    <property type="match status" value="1"/>
</dbReference>
<reference evidence="18" key="1">
    <citation type="submission" date="2018-01" db="EMBL/GenBank/DDBJ databases">
        <authorList>
            <person name="Mao J.F."/>
        </authorList>
    </citation>
    <scope>NUCLEOTIDE SEQUENCE</scope>
    <source>
        <strain evidence="18">Huo1</strain>
        <tissue evidence="18">Leaf</tissue>
    </source>
</reference>
<feature type="region of interest" description="Disordered" evidence="15">
    <location>
        <begin position="186"/>
        <end position="268"/>
    </location>
</feature>
<dbReference type="SUPFAM" id="SSF57850">
    <property type="entry name" value="RING/U-box"/>
    <property type="match status" value="1"/>
</dbReference>
<dbReference type="GO" id="GO:0061630">
    <property type="term" value="F:ubiquitin protein ligase activity"/>
    <property type="evidence" value="ECO:0007669"/>
    <property type="project" value="UniProtKB-EC"/>
</dbReference>
<evidence type="ECO:0000256" key="1">
    <source>
        <dbReference type="ARBA" id="ARBA00000900"/>
    </source>
</evidence>
<evidence type="ECO:0000313" key="19">
    <source>
        <dbReference type="Proteomes" id="UP000298416"/>
    </source>
</evidence>
<evidence type="ECO:0000259" key="17">
    <source>
        <dbReference type="PROSITE" id="PS50089"/>
    </source>
</evidence>
<proteinExistence type="inferred from homology"/>
<evidence type="ECO:0000256" key="14">
    <source>
        <dbReference type="PROSITE-ProRule" id="PRU00175"/>
    </source>
</evidence>
<protein>
    <recommendedName>
        <fullName evidence="4">RING-type E3 ubiquitin transferase</fullName>
        <ecNumber evidence="4">2.3.2.27</ecNumber>
    </recommendedName>
</protein>
<feature type="compositionally biased region" description="Basic and acidic residues" evidence="15">
    <location>
        <begin position="214"/>
        <end position="225"/>
    </location>
</feature>
<reference evidence="18" key="2">
    <citation type="submission" date="2020-08" db="EMBL/GenBank/DDBJ databases">
        <title>Plant Genome Project.</title>
        <authorList>
            <person name="Zhang R.-G."/>
        </authorList>
    </citation>
    <scope>NUCLEOTIDE SEQUENCE</scope>
    <source>
        <strain evidence="18">Huo1</strain>
        <tissue evidence="18">Leaf</tissue>
    </source>
</reference>
<name>A0A8X8ZKS2_SALSN</name>
<feature type="compositionally biased region" description="Pro residues" evidence="15">
    <location>
        <begin position="189"/>
        <end position="200"/>
    </location>
</feature>
<evidence type="ECO:0000256" key="5">
    <source>
        <dbReference type="ARBA" id="ARBA00022679"/>
    </source>
</evidence>
<dbReference type="EC" id="2.3.2.27" evidence="4"/>
<evidence type="ECO:0000256" key="4">
    <source>
        <dbReference type="ARBA" id="ARBA00012483"/>
    </source>
</evidence>
<evidence type="ECO:0000256" key="8">
    <source>
        <dbReference type="ARBA" id="ARBA00022771"/>
    </source>
</evidence>
<evidence type="ECO:0000256" key="10">
    <source>
        <dbReference type="ARBA" id="ARBA00022833"/>
    </source>
</evidence>
<evidence type="ECO:0000313" key="18">
    <source>
        <dbReference type="EMBL" id="KAG6407564.1"/>
    </source>
</evidence>
<dbReference type="PROSITE" id="PS50089">
    <property type="entry name" value="ZF_RING_2"/>
    <property type="match status" value="1"/>
</dbReference>
<keyword evidence="8 14" id="KW-0863">Zinc-finger</keyword>
<sequence length="268" mass="29530">MNTLAIGSRIKDCSKGFCSFFCPQWCYIVFPPPPPSEYLPDDGSSGPNFSPFIITIICFLAAALLLLSYYAILSNYCRGRRIPWRGQTTGAVDVERGEGGGQEGTWFVATNRGLDEALVRSMATFKYRRRERLVEGTECSVCLSEFVEDERLKLLPKCSHAFHVTCIDTWLKCHSNCPLCRASVAAPATSPPPPSLPPLSPQGAGGNVEISIGDQREGAKTDGRIRRSVSMHSVMERRLLIDDPSSATTSRGSEMKRSHSSGRWFVSK</sequence>
<dbReference type="GO" id="GO:0016020">
    <property type="term" value="C:membrane"/>
    <property type="evidence" value="ECO:0007669"/>
    <property type="project" value="UniProtKB-SubCell"/>
</dbReference>
<accession>A0A8X8ZKS2</accession>
<dbReference type="PANTHER" id="PTHR46913:SF22">
    <property type="entry name" value="RING-TYPE E3 UBIQUITIN TRANSFERASE"/>
    <property type="match status" value="1"/>
</dbReference>
<dbReference type="InterPro" id="IPR013083">
    <property type="entry name" value="Znf_RING/FYVE/PHD"/>
</dbReference>
<organism evidence="18">
    <name type="scientific">Salvia splendens</name>
    <name type="common">Scarlet sage</name>
    <dbReference type="NCBI Taxonomy" id="180675"/>
    <lineage>
        <taxon>Eukaryota</taxon>
        <taxon>Viridiplantae</taxon>
        <taxon>Streptophyta</taxon>
        <taxon>Embryophyta</taxon>
        <taxon>Tracheophyta</taxon>
        <taxon>Spermatophyta</taxon>
        <taxon>Magnoliopsida</taxon>
        <taxon>eudicotyledons</taxon>
        <taxon>Gunneridae</taxon>
        <taxon>Pentapetalae</taxon>
        <taxon>asterids</taxon>
        <taxon>lamiids</taxon>
        <taxon>Lamiales</taxon>
        <taxon>Lamiaceae</taxon>
        <taxon>Nepetoideae</taxon>
        <taxon>Mentheae</taxon>
        <taxon>Salviinae</taxon>
        <taxon>Salvia</taxon>
        <taxon>Salvia subgen. Calosphace</taxon>
        <taxon>core Calosphace</taxon>
    </lineage>
</organism>
<keyword evidence="5" id="KW-0808">Transferase</keyword>
<evidence type="ECO:0000256" key="15">
    <source>
        <dbReference type="SAM" id="MobiDB-lite"/>
    </source>
</evidence>
<dbReference type="EMBL" id="PNBA02000011">
    <property type="protein sequence ID" value="KAG6407564.1"/>
    <property type="molecule type" value="Genomic_DNA"/>
</dbReference>
<evidence type="ECO:0000256" key="13">
    <source>
        <dbReference type="ARBA" id="ARBA00024209"/>
    </source>
</evidence>
<evidence type="ECO:0000256" key="2">
    <source>
        <dbReference type="ARBA" id="ARBA00004167"/>
    </source>
</evidence>
<dbReference type="InterPro" id="IPR044600">
    <property type="entry name" value="ATL1/ATL16-like"/>
</dbReference>
<evidence type="ECO:0000256" key="6">
    <source>
        <dbReference type="ARBA" id="ARBA00022692"/>
    </source>
</evidence>
<dbReference type="GO" id="GO:0008270">
    <property type="term" value="F:zinc ion binding"/>
    <property type="evidence" value="ECO:0007669"/>
    <property type="project" value="UniProtKB-KW"/>
</dbReference>
<evidence type="ECO:0000256" key="16">
    <source>
        <dbReference type="SAM" id="Phobius"/>
    </source>
</evidence>
<dbReference type="AlphaFoldDB" id="A0A8X8ZKS2"/>
<dbReference type="GO" id="GO:0016567">
    <property type="term" value="P:protein ubiquitination"/>
    <property type="evidence" value="ECO:0007669"/>
    <property type="project" value="InterPro"/>
</dbReference>
<comment type="catalytic activity">
    <reaction evidence="1">
        <text>S-ubiquitinyl-[E2 ubiquitin-conjugating enzyme]-L-cysteine + [acceptor protein]-L-lysine = [E2 ubiquitin-conjugating enzyme]-L-cysteine + N(6)-ubiquitinyl-[acceptor protein]-L-lysine.</text>
        <dbReference type="EC" id="2.3.2.27"/>
    </reaction>
</comment>
<dbReference type="Pfam" id="PF13639">
    <property type="entry name" value="zf-RING_2"/>
    <property type="match status" value="1"/>
</dbReference>
<comment type="subcellular location">
    <subcellularLocation>
        <location evidence="2">Membrane</location>
        <topology evidence="2">Single-pass membrane protein</topology>
    </subcellularLocation>
</comment>
<evidence type="ECO:0000256" key="11">
    <source>
        <dbReference type="ARBA" id="ARBA00022989"/>
    </source>
</evidence>
<keyword evidence="19" id="KW-1185">Reference proteome</keyword>
<evidence type="ECO:0000256" key="7">
    <source>
        <dbReference type="ARBA" id="ARBA00022723"/>
    </source>
</evidence>